<evidence type="ECO:0000259" key="2">
    <source>
        <dbReference type="Pfam" id="PF01047"/>
    </source>
</evidence>
<dbReference type="InterPro" id="IPR036388">
    <property type="entry name" value="WH-like_DNA-bd_sf"/>
</dbReference>
<name>A0A837D8I2_9PSEU</name>
<dbReference type="EMBL" id="JRZE01000006">
    <property type="protein sequence ID" value="KHF42881.1"/>
    <property type="molecule type" value="Genomic_DNA"/>
</dbReference>
<dbReference type="Gene3D" id="3.30.420.40">
    <property type="match status" value="2"/>
</dbReference>
<dbReference type="Proteomes" id="UP000030848">
    <property type="component" value="Unassembled WGS sequence"/>
</dbReference>
<dbReference type="InterPro" id="IPR000600">
    <property type="entry name" value="ROK"/>
</dbReference>
<accession>A0A837D8I2</accession>
<dbReference type="InterPro" id="IPR043129">
    <property type="entry name" value="ATPase_NBD"/>
</dbReference>
<evidence type="ECO:0000313" key="3">
    <source>
        <dbReference type="EMBL" id="KHF42881.1"/>
    </source>
</evidence>
<dbReference type="RefSeq" id="WP_015786046.1">
    <property type="nucleotide sequence ID" value="NZ_CALJZO010000003.1"/>
</dbReference>
<dbReference type="SUPFAM" id="SSF53067">
    <property type="entry name" value="Actin-like ATPase domain"/>
    <property type="match status" value="1"/>
</dbReference>
<dbReference type="Pfam" id="PF01047">
    <property type="entry name" value="MarR"/>
    <property type="match status" value="1"/>
</dbReference>
<dbReference type="InterPro" id="IPR000835">
    <property type="entry name" value="HTH_MarR-typ"/>
</dbReference>
<dbReference type="InterPro" id="IPR036390">
    <property type="entry name" value="WH_DNA-bd_sf"/>
</dbReference>
<dbReference type="SUPFAM" id="SSF46785">
    <property type="entry name" value="Winged helix' DNA-binding domain"/>
    <property type="match status" value="1"/>
</dbReference>
<protein>
    <submittedName>
        <fullName evidence="3">Transcriptional regulator</fullName>
    </submittedName>
</protein>
<proteinExistence type="inferred from homology"/>
<evidence type="ECO:0000256" key="1">
    <source>
        <dbReference type="ARBA" id="ARBA00006479"/>
    </source>
</evidence>
<comment type="similarity">
    <text evidence="1">Belongs to the ROK (NagC/XylR) family.</text>
</comment>
<dbReference type="OrthoDB" id="5174513at2"/>
<feature type="domain" description="HTH marR-type" evidence="2">
    <location>
        <begin position="22"/>
        <end position="60"/>
    </location>
</feature>
<dbReference type="GO" id="GO:0003700">
    <property type="term" value="F:DNA-binding transcription factor activity"/>
    <property type="evidence" value="ECO:0007669"/>
    <property type="project" value="InterPro"/>
</dbReference>
<dbReference type="PANTHER" id="PTHR18964:SF149">
    <property type="entry name" value="BIFUNCTIONAL UDP-N-ACETYLGLUCOSAMINE 2-EPIMERASE_N-ACETYLMANNOSAMINE KINASE"/>
    <property type="match status" value="1"/>
</dbReference>
<dbReference type="Gene3D" id="1.10.10.10">
    <property type="entry name" value="Winged helix-like DNA-binding domain superfamily/Winged helix DNA-binding domain"/>
    <property type="match status" value="1"/>
</dbReference>
<evidence type="ECO:0000313" key="4">
    <source>
        <dbReference type="Proteomes" id="UP000030848"/>
    </source>
</evidence>
<comment type="caution">
    <text evidence="3">The sequence shown here is derived from an EMBL/GenBank/DDBJ whole genome shotgun (WGS) entry which is preliminary data.</text>
</comment>
<gene>
    <name evidence="3" type="ORF">MINT15_30830</name>
</gene>
<organism evidence="3 4">
    <name type="scientific">Saccharomonospora viridis</name>
    <dbReference type="NCBI Taxonomy" id="1852"/>
    <lineage>
        <taxon>Bacteria</taxon>
        <taxon>Bacillati</taxon>
        <taxon>Actinomycetota</taxon>
        <taxon>Actinomycetes</taxon>
        <taxon>Pseudonocardiales</taxon>
        <taxon>Pseudonocardiaceae</taxon>
        <taxon>Saccharomonospora</taxon>
    </lineage>
</organism>
<dbReference type="AlphaFoldDB" id="A0A837D8I2"/>
<dbReference type="Pfam" id="PF00480">
    <property type="entry name" value="ROK"/>
    <property type="match status" value="1"/>
</dbReference>
<dbReference type="PANTHER" id="PTHR18964">
    <property type="entry name" value="ROK (REPRESSOR, ORF, KINASE) FAMILY"/>
    <property type="match status" value="1"/>
</dbReference>
<reference evidence="3 4" key="1">
    <citation type="submission" date="2014-10" db="EMBL/GenBank/DDBJ databases">
        <title>Genome sequence of Micropolyspora internatus JCM3315.</title>
        <authorList>
            <person name="Shin S.-K."/>
            <person name="Yi H."/>
        </authorList>
    </citation>
    <scope>NUCLEOTIDE SEQUENCE [LARGE SCALE GENOMIC DNA]</scope>
    <source>
        <strain evidence="3 4">JCM 3315</strain>
    </source>
</reference>
<sequence>MERNAPARPEQQHAHNLALVSRLIFTHGPVSRAELAKHSGLTKTTVTQLTRELLDAGLIRELGLSRSNGPGRPATHLVVNSSGPVGIGVQIEADHVAGCLFDLTGRLRDRALRRGDDLRGDPVLAAKAAEPVLRRLLATADARDTVVAGVAVGVPGRVDDSGRVHSVELGWADVELSRLLTHRLEVLSGGLIPVTTYNGFQLAALAEHWFGAVETDGRPLVVVAGELTVGVGVVGLGDVASWSTGPAGELGHVRVRRGGDRCVCGARGCLDTVAGPRTLLRASGPDTPVVSRLSGGDGRMRALARSRDPESVRVLRRAAAALADSLAGFVAALGPATVVLGGHFAPLGPAFAQRVAGELHNRCGRTEVTVTASHLDGDAVARAAAVTVTRRLVDDPTRWMAS</sequence>
<dbReference type="OMA" id="WFGAVET"/>